<organism evidence="1 2">
    <name type="scientific">Flavisolibacter ginsengisoli DSM 18119</name>
    <dbReference type="NCBI Taxonomy" id="1121884"/>
    <lineage>
        <taxon>Bacteria</taxon>
        <taxon>Pseudomonadati</taxon>
        <taxon>Bacteroidota</taxon>
        <taxon>Chitinophagia</taxon>
        <taxon>Chitinophagales</taxon>
        <taxon>Chitinophagaceae</taxon>
        <taxon>Flavisolibacter</taxon>
    </lineage>
</organism>
<evidence type="ECO:0000313" key="2">
    <source>
        <dbReference type="Proteomes" id="UP000184048"/>
    </source>
</evidence>
<dbReference type="Proteomes" id="UP000184048">
    <property type="component" value="Unassembled WGS sequence"/>
</dbReference>
<sequence length="254" mass="27441">MAAPIAQLLTYSSVHHSPFNMVANQAVLARFDNFSGAVYGEKRFALKELSQYTGIISFPTSSGNFGVSVDHFGDLPYNETGVGLAYGRQLSEMIDIGVQFNYYNFQTQGYGSASSINVEGGILFHLSEIFKAGFHIYNPGGSKIGKEVTESLPSVYSAGFGYDLTQKVFIGASIEKMEGQPLNLNAGVHYYFEDKLSACGGINSANSSYFIGFGVLVKNLRLDIIASMHPQLGISPGLLLTFSPPPKAQSNNNE</sequence>
<keyword evidence="2" id="KW-1185">Reference proteome</keyword>
<evidence type="ECO:0000313" key="1">
    <source>
        <dbReference type="EMBL" id="SHF62106.1"/>
    </source>
</evidence>
<dbReference type="STRING" id="1121884.SAMN02745131_03114"/>
<accession>A0A1M5D539</accession>
<dbReference type="AlphaFoldDB" id="A0A1M5D539"/>
<gene>
    <name evidence="1" type="ORF">SAMN02745131_03114</name>
</gene>
<name>A0A1M5D539_9BACT</name>
<reference evidence="1 2" key="1">
    <citation type="submission" date="2016-11" db="EMBL/GenBank/DDBJ databases">
        <authorList>
            <person name="Jaros S."/>
            <person name="Januszkiewicz K."/>
            <person name="Wedrychowicz H."/>
        </authorList>
    </citation>
    <scope>NUCLEOTIDE SEQUENCE [LARGE SCALE GENOMIC DNA]</scope>
    <source>
        <strain evidence="1 2">DSM 18119</strain>
    </source>
</reference>
<dbReference type="EMBL" id="FQUU01000014">
    <property type="protein sequence ID" value="SHF62106.1"/>
    <property type="molecule type" value="Genomic_DNA"/>
</dbReference>
<evidence type="ECO:0008006" key="3">
    <source>
        <dbReference type="Google" id="ProtNLM"/>
    </source>
</evidence>
<protein>
    <recommendedName>
        <fullName evidence="3">MetA-pathway of phenol degradation</fullName>
    </recommendedName>
</protein>
<proteinExistence type="predicted"/>